<dbReference type="InterPro" id="IPR041178">
    <property type="entry name" value="RPA43_OB"/>
</dbReference>
<comment type="caution">
    <text evidence="10">The sequence shown here is derived from an EMBL/GenBank/DDBJ whole genome shotgun (WGS) entry which is preliminary data.</text>
</comment>
<dbReference type="GO" id="GO:0006362">
    <property type="term" value="P:transcription elongation by RNA polymerase I"/>
    <property type="evidence" value="ECO:0007669"/>
    <property type="project" value="UniProtKB-ARBA"/>
</dbReference>
<dbReference type="GO" id="GO:0005736">
    <property type="term" value="C:RNA polymerase I complex"/>
    <property type="evidence" value="ECO:0007669"/>
    <property type="project" value="TreeGrafter"/>
</dbReference>
<feature type="region of interest" description="Disordered" evidence="8">
    <location>
        <begin position="1"/>
        <end position="186"/>
    </location>
</feature>
<dbReference type="EMBL" id="QWIN01000349">
    <property type="protein sequence ID" value="RMY53355.1"/>
    <property type="molecule type" value="Genomic_DNA"/>
</dbReference>
<proteinExistence type="inferred from homology"/>
<evidence type="ECO:0000256" key="5">
    <source>
        <dbReference type="ARBA" id="ARBA00023163"/>
    </source>
</evidence>
<evidence type="ECO:0000259" key="9">
    <source>
        <dbReference type="Pfam" id="PF17875"/>
    </source>
</evidence>
<gene>
    <name evidence="10" type="ORF">D0865_05297</name>
</gene>
<feature type="compositionally biased region" description="Low complexity" evidence="8">
    <location>
        <begin position="129"/>
        <end position="147"/>
    </location>
</feature>
<evidence type="ECO:0000256" key="4">
    <source>
        <dbReference type="ARBA" id="ARBA00022553"/>
    </source>
</evidence>
<protein>
    <recommendedName>
        <fullName evidence="7">DNA-directed RNA polymerase subunit</fullName>
    </recommendedName>
</protein>
<dbReference type="AlphaFoldDB" id="A0A3M7CMM4"/>
<evidence type="ECO:0000313" key="10">
    <source>
        <dbReference type="EMBL" id="RMY53355.1"/>
    </source>
</evidence>
<keyword evidence="6 7" id="KW-0539">Nucleus</keyword>
<comment type="subcellular location">
    <subcellularLocation>
        <location evidence="1">Nucleus</location>
        <location evidence="1">Nucleolus</location>
    </subcellularLocation>
</comment>
<dbReference type="Gene3D" id="3.30.1490.120">
    <property type="entry name" value="RNA polymerase Rpb7-like, N-terminal domain"/>
    <property type="match status" value="1"/>
</dbReference>
<dbReference type="PANTHER" id="PTHR12709:SF5">
    <property type="entry name" value="DNA-DIRECTED RNA POLYMERASE I SUBUNIT RPA43"/>
    <property type="match status" value="1"/>
</dbReference>
<evidence type="ECO:0000256" key="8">
    <source>
        <dbReference type="SAM" id="MobiDB-lite"/>
    </source>
</evidence>
<reference evidence="10 11" key="1">
    <citation type="journal article" date="2018" name="BMC Genomics">
        <title>Genomic evidence for intraspecific hybridization in a clonal and extremely halotolerant yeast.</title>
        <authorList>
            <person name="Gostincar C."/>
            <person name="Stajich J.E."/>
            <person name="Zupancic J."/>
            <person name="Zalar P."/>
            <person name="Gunde-Cimerman N."/>
        </authorList>
    </citation>
    <scope>NUCLEOTIDE SEQUENCE [LARGE SCALE GENOMIC DNA]</scope>
    <source>
        <strain evidence="10 11">EXF-151</strain>
    </source>
</reference>
<name>A0A3M7CMM4_HORWE</name>
<feature type="compositionally biased region" description="Low complexity" evidence="8">
    <location>
        <begin position="93"/>
        <end position="105"/>
    </location>
</feature>
<evidence type="ECO:0000256" key="2">
    <source>
        <dbReference type="ARBA" id="ARBA00005930"/>
    </source>
</evidence>
<keyword evidence="5 7" id="KW-0804">Transcription</keyword>
<dbReference type="FunFam" id="3.30.1490.120:FF:000004">
    <property type="entry name" value="RNA polymerase I subunit Rpa43"/>
    <property type="match status" value="1"/>
</dbReference>
<evidence type="ECO:0000256" key="3">
    <source>
        <dbReference type="ARBA" id="ARBA00022478"/>
    </source>
</evidence>
<dbReference type="Gene3D" id="2.40.50.1060">
    <property type="match status" value="1"/>
</dbReference>
<comment type="function">
    <text evidence="7">DNA-dependent RNA polymerase which catalyzes the transcription of DNA into RNA using the four ribonucleoside triphosphates as substrates.</text>
</comment>
<evidence type="ECO:0000313" key="11">
    <source>
        <dbReference type="Proteomes" id="UP000270230"/>
    </source>
</evidence>
<dbReference type="Pfam" id="PF17875">
    <property type="entry name" value="RPA43_OB"/>
    <property type="match status" value="1"/>
</dbReference>
<keyword evidence="4" id="KW-0597">Phosphoprotein</keyword>
<sequence length="419" mass="45090">MSTEDPAAQTPDMAGKKQKKGNKGNADNSVKKRKREEEAQAAGENQTAEPEKKKSKKRKSKGGEEAPSTTAGAAEAAPSAETPKSSKKEEGKAVAAPATPTADEAASTKKDKKKKRKSNAEDTTGVTDSQSKPPQKQSQSAAPESPANIFRGEQKKIKKTKKNQQKGPNDALSAQAQRDNDRPLSTVAPTAESDEVLQSHSPFVQQTASFYLALSPCANNFPLEGLCAEHISPLLLTYYGPLKGIVLSYDNARLSASPEEAATMTTPSSRDAQTILAKSTDEYAVTFVWLTADFVLFRPQKGTYLEGYVNLQNESLLGLVCYNYFNAGIEWNRLPKDWQWVSDEEGALTGKGKGKKATQEGEGHWVDAEGKKVDGRLVFRVKDFEATSGSEGGAGSINIVGTLLSEVDEKALEEGESRG</sequence>
<dbReference type="OrthoDB" id="10250504at2759"/>
<dbReference type="VEuPathDB" id="FungiDB:BTJ68_01205"/>
<feature type="compositionally biased region" description="Low complexity" evidence="8">
    <location>
        <begin position="65"/>
        <end position="83"/>
    </location>
</feature>
<feature type="domain" description="RPA43 OB" evidence="9">
    <location>
        <begin position="299"/>
        <end position="404"/>
    </location>
</feature>
<dbReference type="InterPro" id="IPR045113">
    <property type="entry name" value="Rpb7-like"/>
</dbReference>
<evidence type="ECO:0000256" key="1">
    <source>
        <dbReference type="ARBA" id="ARBA00004604"/>
    </source>
</evidence>
<organism evidence="10 11">
    <name type="scientific">Hortaea werneckii</name>
    <name type="common">Black yeast</name>
    <name type="synonym">Cladosporium werneckii</name>
    <dbReference type="NCBI Taxonomy" id="91943"/>
    <lineage>
        <taxon>Eukaryota</taxon>
        <taxon>Fungi</taxon>
        <taxon>Dikarya</taxon>
        <taxon>Ascomycota</taxon>
        <taxon>Pezizomycotina</taxon>
        <taxon>Dothideomycetes</taxon>
        <taxon>Dothideomycetidae</taxon>
        <taxon>Mycosphaerellales</taxon>
        <taxon>Teratosphaeriaceae</taxon>
        <taxon>Hortaea</taxon>
    </lineage>
</organism>
<dbReference type="PANTHER" id="PTHR12709">
    <property type="entry name" value="DNA-DIRECTED RNA POLYMERASE II, III"/>
    <property type="match status" value="1"/>
</dbReference>
<comment type="similarity">
    <text evidence="2">Belongs to the eukaryotic RPA43 RNA polymerase subunit family.</text>
</comment>
<dbReference type="GO" id="GO:0006361">
    <property type="term" value="P:transcription initiation at RNA polymerase I promoter"/>
    <property type="evidence" value="ECO:0007669"/>
    <property type="project" value="UniProtKB-ARBA"/>
</dbReference>
<dbReference type="Proteomes" id="UP000270230">
    <property type="component" value="Unassembled WGS sequence"/>
</dbReference>
<evidence type="ECO:0000256" key="7">
    <source>
        <dbReference type="RuleBase" id="RU369086"/>
    </source>
</evidence>
<dbReference type="InterPro" id="IPR036898">
    <property type="entry name" value="RNA_pol_Rpb7-like_N_sf"/>
</dbReference>
<evidence type="ECO:0000256" key="6">
    <source>
        <dbReference type="ARBA" id="ARBA00023242"/>
    </source>
</evidence>
<accession>A0A3M7CMM4</accession>
<keyword evidence="3 7" id="KW-0240">DNA-directed RNA polymerase</keyword>